<dbReference type="InterPro" id="IPR050302">
    <property type="entry name" value="Rab_GAP_TBC_domain"/>
</dbReference>
<dbReference type="SMART" id="SM00164">
    <property type="entry name" value="TBC"/>
    <property type="match status" value="1"/>
</dbReference>
<evidence type="ECO:0000256" key="1">
    <source>
        <dbReference type="SAM" id="MobiDB-lite"/>
    </source>
</evidence>
<reference evidence="3" key="1">
    <citation type="journal article" date="2020" name="Stud. Mycol.">
        <title>101 Dothideomycetes genomes: a test case for predicting lifestyles and emergence of pathogens.</title>
        <authorList>
            <person name="Haridas S."/>
            <person name="Albert R."/>
            <person name="Binder M."/>
            <person name="Bloem J."/>
            <person name="Labutti K."/>
            <person name="Salamov A."/>
            <person name="Andreopoulos B."/>
            <person name="Baker S."/>
            <person name="Barry K."/>
            <person name="Bills G."/>
            <person name="Bluhm B."/>
            <person name="Cannon C."/>
            <person name="Castanera R."/>
            <person name="Culley D."/>
            <person name="Daum C."/>
            <person name="Ezra D."/>
            <person name="Gonzalez J."/>
            <person name="Henrissat B."/>
            <person name="Kuo A."/>
            <person name="Liang C."/>
            <person name="Lipzen A."/>
            <person name="Lutzoni F."/>
            <person name="Magnuson J."/>
            <person name="Mondo S."/>
            <person name="Nolan M."/>
            <person name="Ohm R."/>
            <person name="Pangilinan J."/>
            <person name="Park H.-J."/>
            <person name="Ramirez L."/>
            <person name="Alfaro M."/>
            <person name="Sun H."/>
            <person name="Tritt A."/>
            <person name="Yoshinaga Y."/>
            <person name="Zwiers L.-H."/>
            <person name="Turgeon B."/>
            <person name="Goodwin S."/>
            <person name="Spatafora J."/>
            <person name="Crous P."/>
            <person name="Grigoriev I."/>
        </authorList>
    </citation>
    <scope>NUCLEOTIDE SEQUENCE</scope>
    <source>
        <strain evidence="3">CBS 480.64</strain>
    </source>
</reference>
<gene>
    <name evidence="3" type="ORF">K470DRAFT_259417</name>
</gene>
<dbReference type="EMBL" id="MU006002">
    <property type="protein sequence ID" value="KAF2858810.1"/>
    <property type="molecule type" value="Genomic_DNA"/>
</dbReference>
<organism evidence="3 4">
    <name type="scientific">Piedraia hortae CBS 480.64</name>
    <dbReference type="NCBI Taxonomy" id="1314780"/>
    <lineage>
        <taxon>Eukaryota</taxon>
        <taxon>Fungi</taxon>
        <taxon>Dikarya</taxon>
        <taxon>Ascomycota</taxon>
        <taxon>Pezizomycotina</taxon>
        <taxon>Dothideomycetes</taxon>
        <taxon>Dothideomycetidae</taxon>
        <taxon>Capnodiales</taxon>
        <taxon>Piedraiaceae</taxon>
        <taxon>Piedraia</taxon>
    </lineage>
</organism>
<dbReference type="PANTHER" id="PTHR47219:SF9">
    <property type="entry name" value="GTPASE ACTIVATING PROTEIN AND CENTROSOME-ASSOCIATED, ISOFORM B"/>
    <property type="match status" value="1"/>
</dbReference>
<accession>A0A6A7BUD0</accession>
<keyword evidence="4" id="KW-1185">Reference proteome</keyword>
<protein>
    <recommendedName>
        <fullName evidence="2">Rab-GAP TBC domain-containing protein</fullName>
    </recommendedName>
</protein>
<dbReference type="OrthoDB" id="294251at2759"/>
<dbReference type="PANTHER" id="PTHR47219">
    <property type="entry name" value="RAB GTPASE-ACTIVATING PROTEIN 1-LIKE"/>
    <property type="match status" value="1"/>
</dbReference>
<feature type="domain" description="Rab-GAP TBC" evidence="2">
    <location>
        <begin position="315"/>
        <end position="508"/>
    </location>
</feature>
<name>A0A6A7BUD0_9PEZI</name>
<dbReference type="SUPFAM" id="SSF47923">
    <property type="entry name" value="Ypt/Rab-GAP domain of gyp1p"/>
    <property type="match status" value="2"/>
</dbReference>
<sequence>MEEKKRDSKFTSPDALLLSTTTTSSAGEVNLEDLASDKISFSQRGSLLFGGRRMKDLMAKMEDMYGKEPGPPEEVKRVRRKRSVEMLQAALEGRRVLSAEEISLSIKVRSMYDGQQQQAEESVAAPSPPVSRNASINTYGIEDWEDVEGQDVDRYGFIKPNRTGTNSTRQSQGIPRVATEISLEAEQPRRARKIGRETARKRYSRSLTPAMADQDGSNSVYSDRRRSFTTPFSSARQRTLADAANMLSLPPGYDDASESGLTVSEQRRRREWARDQKWQKMAKSVATSSADTKGGGMHFEFDTRDSKVINRTWKGIPDRWRATAWHSFLSASAKRRGNTVSDVTLISIYHQLQEASCADDVQIDIDVPRTINMHVMFRRRYRGGQRLLFRVLHAIALYFPSPGYVQGMASIAATLLGYFNEEETFIMMVRLWELRGMRELFMLESDGLLAALQQFENEWLRDGDVSRKLAELSIPTTAFGTRWYLTLFNLSVPFQAQLRIWDVFMLLGDAPDDRGPFGGADLDILHATSAALLDAVRGILLDADFETAMKVVTSFIPVRDDDVLMRVVRTEWKVKKRRG</sequence>
<evidence type="ECO:0000313" key="4">
    <source>
        <dbReference type="Proteomes" id="UP000799421"/>
    </source>
</evidence>
<dbReference type="Proteomes" id="UP000799421">
    <property type="component" value="Unassembled WGS sequence"/>
</dbReference>
<proteinExistence type="predicted"/>
<dbReference type="GO" id="GO:0005096">
    <property type="term" value="F:GTPase activator activity"/>
    <property type="evidence" value="ECO:0007669"/>
    <property type="project" value="TreeGrafter"/>
</dbReference>
<dbReference type="FunFam" id="1.10.472.80:FF:000055">
    <property type="entry name" value="TBC domain-containing protein C1778.09"/>
    <property type="match status" value="1"/>
</dbReference>
<dbReference type="FunFam" id="1.10.8.270:FF:000023">
    <property type="entry name" value="TBC domain-containing protein C1778.09"/>
    <property type="match status" value="1"/>
</dbReference>
<dbReference type="PROSITE" id="PS50086">
    <property type="entry name" value="TBC_RABGAP"/>
    <property type="match status" value="1"/>
</dbReference>
<evidence type="ECO:0000313" key="3">
    <source>
        <dbReference type="EMBL" id="KAF2858810.1"/>
    </source>
</evidence>
<dbReference type="AlphaFoldDB" id="A0A6A7BUD0"/>
<dbReference type="InterPro" id="IPR000195">
    <property type="entry name" value="Rab-GAP-TBC_dom"/>
</dbReference>
<dbReference type="Gene3D" id="1.10.8.270">
    <property type="entry name" value="putative rabgap domain of human tbc1 domain family member 14 like domains"/>
    <property type="match status" value="1"/>
</dbReference>
<feature type="region of interest" description="Disordered" evidence="1">
    <location>
        <begin position="194"/>
        <end position="235"/>
    </location>
</feature>
<evidence type="ECO:0000259" key="2">
    <source>
        <dbReference type="PROSITE" id="PS50086"/>
    </source>
</evidence>
<dbReference type="InterPro" id="IPR035969">
    <property type="entry name" value="Rab-GAP_TBC_sf"/>
</dbReference>
<dbReference type="Pfam" id="PF00566">
    <property type="entry name" value="RabGAP-TBC"/>
    <property type="match status" value="1"/>
</dbReference>
<dbReference type="GO" id="GO:0031267">
    <property type="term" value="F:small GTPase binding"/>
    <property type="evidence" value="ECO:0007669"/>
    <property type="project" value="TreeGrafter"/>
</dbReference>
<dbReference type="Gene3D" id="1.10.472.80">
    <property type="entry name" value="Ypt/Rab-GAP domain of gyp1p, domain 3"/>
    <property type="match status" value="1"/>
</dbReference>